<evidence type="ECO:0008006" key="5">
    <source>
        <dbReference type="Google" id="ProtNLM"/>
    </source>
</evidence>
<accession>A0A543KJW3</accession>
<feature type="transmembrane region" description="Helical" evidence="2">
    <location>
        <begin position="24"/>
        <end position="45"/>
    </location>
</feature>
<keyword evidence="2" id="KW-1133">Transmembrane helix</keyword>
<name>A0A543KJW3_9MICO</name>
<feature type="transmembrane region" description="Helical" evidence="2">
    <location>
        <begin position="105"/>
        <end position="128"/>
    </location>
</feature>
<feature type="transmembrane region" description="Helical" evidence="2">
    <location>
        <begin position="72"/>
        <end position="93"/>
    </location>
</feature>
<feature type="transmembrane region" description="Helical" evidence="2">
    <location>
        <begin position="184"/>
        <end position="200"/>
    </location>
</feature>
<protein>
    <recommendedName>
        <fullName evidence="5">DUF4386 family protein</fullName>
    </recommendedName>
</protein>
<evidence type="ECO:0000256" key="1">
    <source>
        <dbReference type="SAM" id="MobiDB-lite"/>
    </source>
</evidence>
<gene>
    <name evidence="3" type="ORF">FB476_0212</name>
</gene>
<evidence type="ECO:0000313" key="3">
    <source>
        <dbReference type="EMBL" id="TQM95371.1"/>
    </source>
</evidence>
<feature type="region of interest" description="Disordered" evidence="1">
    <location>
        <begin position="1"/>
        <end position="21"/>
    </location>
</feature>
<proteinExistence type="predicted"/>
<dbReference type="RefSeq" id="WP_141817140.1">
    <property type="nucleotide sequence ID" value="NZ_BAAAIL010000003.1"/>
</dbReference>
<feature type="compositionally biased region" description="Low complexity" evidence="1">
    <location>
        <begin position="1"/>
        <end position="12"/>
    </location>
</feature>
<feature type="transmembrane region" description="Helical" evidence="2">
    <location>
        <begin position="148"/>
        <end position="172"/>
    </location>
</feature>
<evidence type="ECO:0000256" key="2">
    <source>
        <dbReference type="SAM" id="Phobius"/>
    </source>
</evidence>
<evidence type="ECO:0000313" key="4">
    <source>
        <dbReference type="Proteomes" id="UP000315133"/>
    </source>
</evidence>
<dbReference type="EMBL" id="VFPU01000001">
    <property type="protein sequence ID" value="TQM95371.1"/>
    <property type="molecule type" value="Genomic_DNA"/>
</dbReference>
<keyword evidence="2" id="KW-0812">Transmembrane</keyword>
<sequence>MTATLPTETATTSRSQARQGGRGWALSGVAAGVAGAASIGLSLSVSPPNDPDSPLTAEQVVEHYGDMVPNLIGFHLATVLAAVLLLPFAAGLARRLAAQAPAGSLHGTVAALALTVLSAVLVLGSGLNTEFVFGFLTPELLVPSDASFYSHWVATIAWLWVTAGVAGVAVGLAAVRHGAMGKGLGIASLALGGLTLLVGISPLQYMAGFVGPVWLLVVALGLLVGERRR</sequence>
<organism evidence="3 4">
    <name type="scientific">Ornithinimicrobium humiphilum</name>
    <dbReference type="NCBI Taxonomy" id="125288"/>
    <lineage>
        <taxon>Bacteria</taxon>
        <taxon>Bacillati</taxon>
        <taxon>Actinomycetota</taxon>
        <taxon>Actinomycetes</taxon>
        <taxon>Micrococcales</taxon>
        <taxon>Ornithinimicrobiaceae</taxon>
        <taxon>Ornithinimicrobium</taxon>
    </lineage>
</organism>
<dbReference type="AlphaFoldDB" id="A0A543KJW3"/>
<dbReference type="Proteomes" id="UP000315133">
    <property type="component" value="Unassembled WGS sequence"/>
</dbReference>
<comment type="caution">
    <text evidence="3">The sequence shown here is derived from an EMBL/GenBank/DDBJ whole genome shotgun (WGS) entry which is preliminary data.</text>
</comment>
<feature type="transmembrane region" description="Helical" evidence="2">
    <location>
        <begin position="206"/>
        <end position="225"/>
    </location>
</feature>
<reference evidence="3 4" key="1">
    <citation type="submission" date="2019-06" db="EMBL/GenBank/DDBJ databases">
        <title>Sequencing the genomes of 1000 actinobacteria strains.</title>
        <authorList>
            <person name="Klenk H.-P."/>
        </authorList>
    </citation>
    <scope>NUCLEOTIDE SEQUENCE [LARGE SCALE GENOMIC DNA]</scope>
    <source>
        <strain evidence="3 4">DSM 12362</strain>
    </source>
</reference>
<dbReference type="OrthoDB" id="3780129at2"/>
<keyword evidence="4" id="KW-1185">Reference proteome</keyword>
<keyword evidence="2" id="KW-0472">Membrane</keyword>